<dbReference type="AlphaFoldDB" id="A0A8D2INH3"/>
<dbReference type="PANTHER" id="PTHR15902:SF2">
    <property type="entry name" value="NEURITIN-LIKE PROTEIN"/>
    <property type="match status" value="1"/>
</dbReference>
<keyword evidence="5" id="KW-0732">Signal</keyword>
<evidence type="ECO:0000256" key="6">
    <source>
        <dbReference type="ARBA" id="ARBA00023136"/>
    </source>
</evidence>
<reference evidence="9" key="1">
    <citation type="submission" date="2025-08" db="UniProtKB">
        <authorList>
            <consortium name="Ensembl"/>
        </authorList>
    </citation>
    <scope>IDENTIFICATION</scope>
</reference>
<dbReference type="PANTHER" id="PTHR15902">
    <property type="entry name" value="NEURITIN-RELATED"/>
    <property type="match status" value="1"/>
</dbReference>
<dbReference type="GO" id="GO:0005886">
    <property type="term" value="C:plasma membrane"/>
    <property type="evidence" value="ECO:0007669"/>
    <property type="project" value="UniProtKB-SubCell"/>
</dbReference>
<organism evidence="9 10">
    <name type="scientific">Varanus komodoensis</name>
    <name type="common">Komodo dragon</name>
    <dbReference type="NCBI Taxonomy" id="61221"/>
    <lineage>
        <taxon>Eukaryota</taxon>
        <taxon>Metazoa</taxon>
        <taxon>Chordata</taxon>
        <taxon>Craniata</taxon>
        <taxon>Vertebrata</taxon>
        <taxon>Euteleostomi</taxon>
        <taxon>Lepidosauria</taxon>
        <taxon>Squamata</taxon>
        <taxon>Bifurcata</taxon>
        <taxon>Unidentata</taxon>
        <taxon>Episquamata</taxon>
        <taxon>Toxicofera</taxon>
        <taxon>Anguimorpha</taxon>
        <taxon>Paleoanguimorpha</taxon>
        <taxon>Varanoidea</taxon>
        <taxon>Varanidae</taxon>
        <taxon>Varanus</taxon>
    </lineage>
</organism>
<keyword evidence="8" id="KW-0449">Lipoprotein</keyword>
<keyword evidence="6" id="KW-0472">Membrane</keyword>
<protein>
    <submittedName>
        <fullName evidence="9">Neuritin 1 like</fullName>
    </submittedName>
</protein>
<evidence type="ECO:0000256" key="2">
    <source>
        <dbReference type="ARBA" id="ARBA00008377"/>
    </source>
</evidence>
<comment type="similarity">
    <text evidence="2">Belongs to the neuritin family.</text>
</comment>
<evidence type="ECO:0000256" key="4">
    <source>
        <dbReference type="ARBA" id="ARBA00022622"/>
    </source>
</evidence>
<dbReference type="InterPro" id="IPR026144">
    <property type="entry name" value="Neuritin_fam"/>
</dbReference>
<dbReference type="GO" id="GO:1990138">
    <property type="term" value="P:neuron projection extension"/>
    <property type="evidence" value="ECO:0007669"/>
    <property type="project" value="TreeGrafter"/>
</dbReference>
<keyword evidence="10" id="KW-1185">Reference proteome</keyword>
<proteinExistence type="inferred from homology"/>
<accession>A0A8D2INH3</accession>
<evidence type="ECO:0000256" key="7">
    <source>
        <dbReference type="ARBA" id="ARBA00023180"/>
    </source>
</evidence>
<evidence type="ECO:0000256" key="3">
    <source>
        <dbReference type="ARBA" id="ARBA00022475"/>
    </source>
</evidence>
<evidence type="ECO:0000313" key="9">
    <source>
        <dbReference type="Ensembl" id="ENSVKKP00000003475.1"/>
    </source>
</evidence>
<dbReference type="Ensembl" id="ENSVKKT00000003573.1">
    <property type="protein sequence ID" value="ENSVKKP00000003475.1"/>
    <property type="gene ID" value="ENSVKKG00000002691.1"/>
</dbReference>
<name>A0A8D2INH3_VARKO</name>
<keyword evidence="4" id="KW-0336">GPI-anchor</keyword>
<reference evidence="9" key="2">
    <citation type="submission" date="2025-09" db="UniProtKB">
        <authorList>
            <consortium name="Ensembl"/>
        </authorList>
    </citation>
    <scope>IDENTIFICATION</scope>
</reference>
<comment type="subcellular location">
    <subcellularLocation>
        <location evidence="1">Cell membrane</location>
        <topology evidence="1">Lipid-anchor</topology>
        <topology evidence="1">GPI-anchor</topology>
    </subcellularLocation>
</comment>
<sequence length="179" mass="19542">APSVLDAQCCGRARTHRVQHPAFFIGRGTNVIWPLPQGSLLPPSLTAPVSMAGRKCNTIYKGFAECLISLGDSMAQSQELDTICRSWDDFHACATKVLSSCPEEAANIWESLRQESRKIQFQGNLHDLCSSRAQSAGNGRASNMDETNKETLRGTAWLLQPHLLGSLTVVALMVVMPFV</sequence>
<evidence type="ECO:0000256" key="8">
    <source>
        <dbReference type="ARBA" id="ARBA00023288"/>
    </source>
</evidence>
<dbReference type="Proteomes" id="UP000694545">
    <property type="component" value="Unplaced"/>
</dbReference>
<evidence type="ECO:0000256" key="5">
    <source>
        <dbReference type="ARBA" id="ARBA00022729"/>
    </source>
</evidence>
<dbReference type="GO" id="GO:0098552">
    <property type="term" value="C:side of membrane"/>
    <property type="evidence" value="ECO:0007669"/>
    <property type="project" value="UniProtKB-KW"/>
</dbReference>
<keyword evidence="7" id="KW-0325">Glycoprotein</keyword>
<evidence type="ECO:0000256" key="1">
    <source>
        <dbReference type="ARBA" id="ARBA00004609"/>
    </source>
</evidence>
<evidence type="ECO:0000313" key="10">
    <source>
        <dbReference type="Proteomes" id="UP000694545"/>
    </source>
</evidence>
<dbReference type="Pfam" id="PF15056">
    <property type="entry name" value="NRN1"/>
    <property type="match status" value="1"/>
</dbReference>
<keyword evidence="3" id="KW-1003">Cell membrane</keyword>